<dbReference type="SMART" id="SM00320">
    <property type="entry name" value="WD40"/>
    <property type="match status" value="1"/>
</dbReference>
<dbReference type="EMBL" id="KB304092">
    <property type="protein sequence ID" value="ELU02395.1"/>
    <property type="molecule type" value="Genomic_DNA"/>
</dbReference>
<dbReference type="PANTHER" id="PTHR19856:SF0">
    <property type="entry name" value="WD REPEAT-CONTAINING PROTEIN 1"/>
    <property type="match status" value="1"/>
</dbReference>
<evidence type="ECO:0000313" key="5">
    <source>
        <dbReference type="EMBL" id="ELU02395.1"/>
    </source>
</evidence>
<dbReference type="InterPro" id="IPR015943">
    <property type="entry name" value="WD40/YVTN_repeat-like_dom_sf"/>
</dbReference>
<dbReference type="Gene3D" id="2.130.10.10">
    <property type="entry name" value="YVTN repeat-like/Quinoprotein amine dehydrogenase"/>
    <property type="match status" value="1"/>
</dbReference>
<evidence type="ECO:0000313" key="7">
    <source>
        <dbReference type="Proteomes" id="UP000014760"/>
    </source>
</evidence>
<dbReference type="AlphaFoldDB" id="R7U7Q5"/>
<dbReference type="PROSITE" id="PS50082">
    <property type="entry name" value="WD_REPEATS_2"/>
    <property type="match status" value="1"/>
</dbReference>
<dbReference type="Proteomes" id="UP000014760">
    <property type="component" value="Unassembled WGS sequence"/>
</dbReference>
<gene>
    <name evidence="5" type="ORF">CAPTEDRAFT_110110</name>
</gene>
<keyword evidence="1 4" id="KW-0853">WD repeat</keyword>
<dbReference type="GO" id="GO:0030042">
    <property type="term" value="P:actin filament depolymerization"/>
    <property type="evidence" value="ECO:0007669"/>
    <property type="project" value="TreeGrafter"/>
</dbReference>
<feature type="repeat" description="WD" evidence="4">
    <location>
        <begin position="49"/>
        <end position="84"/>
    </location>
</feature>
<organism evidence="5">
    <name type="scientific">Capitella teleta</name>
    <name type="common">Polychaete worm</name>
    <dbReference type="NCBI Taxonomy" id="283909"/>
    <lineage>
        <taxon>Eukaryota</taxon>
        <taxon>Metazoa</taxon>
        <taxon>Spiralia</taxon>
        <taxon>Lophotrochozoa</taxon>
        <taxon>Annelida</taxon>
        <taxon>Polychaeta</taxon>
        <taxon>Sedentaria</taxon>
        <taxon>Scolecida</taxon>
        <taxon>Capitellidae</taxon>
        <taxon>Capitella</taxon>
    </lineage>
</organism>
<dbReference type="PANTHER" id="PTHR19856">
    <property type="entry name" value="WD-REPEATCONTAINING PROTEIN WDR1"/>
    <property type="match status" value="1"/>
</dbReference>
<dbReference type="InterPro" id="IPR036322">
    <property type="entry name" value="WD40_repeat_dom_sf"/>
</dbReference>
<dbReference type="PROSITE" id="PS50294">
    <property type="entry name" value="WD_REPEATS_REGION"/>
    <property type="match status" value="1"/>
</dbReference>
<reference evidence="5 7" key="2">
    <citation type="journal article" date="2013" name="Nature">
        <title>Insights into bilaterian evolution from three spiralian genomes.</title>
        <authorList>
            <person name="Simakov O."/>
            <person name="Marletaz F."/>
            <person name="Cho S.J."/>
            <person name="Edsinger-Gonzales E."/>
            <person name="Havlak P."/>
            <person name="Hellsten U."/>
            <person name="Kuo D.H."/>
            <person name="Larsson T."/>
            <person name="Lv J."/>
            <person name="Arendt D."/>
            <person name="Savage R."/>
            <person name="Osoegawa K."/>
            <person name="de Jong P."/>
            <person name="Grimwood J."/>
            <person name="Chapman J.A."/>
            <person name="Shapiro H."/>
            <person name="Aerts A."/>
            <person name="Otillar R.P."/>
            <person name="Terry A.Y."/>
            <person name="Boore J.L."/>
            <person name="Grigoriev I.V."/>
            <person name="Lindberg D.R."/>
            <person name="Seaver E.C."/>
            <person name="Weisblat D.A."/>
            <person name="Putnam N.H."/>
            <person name="Rokhsar D.S."/>
        </authorList>
    </citation>
    <scope>NUCLEOTIDE SEQUENCE</scope>
    <source>
        <strain evidence="5 7">I ESC-2004</strain>
    </source>
</reference>
<evidence type="ECO:0000256" key="4">
    <source>
        <dbReference type="PROSITE-ProRule" id="PRU00221"/>
    </source>
</evidence>
<dbReference type="OrthoDB" id="2306at2759"/>
<dbReference type="GO" id="GO:0040011">
    <property type="term" value="P:locomotion"/>
    <property type="evidence" value="ECO:0007669"/>
    <property type="project" value="TreeGrafter"/>
</dbReference>
<dbReference type="GO" id="GO:0030864">
    <property type="term" value="C:cortical actin cytoskeleton"/>
    <property type="evidence" value="ECO:0007669"/>
    <property type="project" value="TreeGrafter"/>
</dbReference>
<name>R7U7Q5_CAPTE</name>
<dbReference type="SUPFAM" id="SSF50978">
    <property type="entry name" value="WD40 repeat-like"/>
    <property type="match status" value="1"/>
</dbReference>
<dbReference type="STRING" id="283909.R7U7Q5"/>
<dbReference type="GO" id="GO:0051015">
    <property type="term" value="F:actin filament binding"/>
    <property type="evidence" value="ECO:0007669"/>
    <property type="project" value="TreeGrafter"/>
</dbReference>
<dbReference type="OMA" id="RSVIMRS"/>
<comment type="similarity">
    <text evidence="3">Belongs to the WD repeat AIP1 family.</text>
</comment>
<dbReference type="InterPro" id="IPR001680">
    <property type="entry name" value="WD40_rpt"/>
</dbReference>
<reference evidence="7" key="1">
    <citation type="submission" date="2012-12" db="EMBL/GenBank/DDBJ databases">
        <authorList>
            <person name="Hellsten U."/>
            <person name="Grimwood J."/>
            <person name="Chapman J.A."/>
            <person name="Shapiro H."/>
            <person name="Aerts A."/>
            <person name="Otillar R.P."/>
            <person name="Terry A.Y."/>
            <person name="Boore J.L."/>
            <person name="Simakov O."/>
            <person name="Marletaz F."/>
            <person name="Cho S.-J."/>
            <person name="Edsinger-Gonzales E."/>
            <person name="Havlak P."/>
            <person name="Kuo D.-H."/>
            <person name="Larsson T."/>
            <person name="Lv J."/>
            <person name="Arendt D."/>
            <person name="Savage R."/>
            <person name="Osoegawa K."/>
            <person name="de Jong P."/>
            <person name="Lindberg D.R."/>
            <person name="Seaver E.C."/>
            <person name="Weisblat D.A."/>
            <person name="Putnam N.H."/>
            <person name="Grigoriev I.V."/>
            <person name="Rokhsar D.S."/>
        </authorList>
    </citation>
    <scope>NUCLEOTIDE SEQUENCE</scope>
    <source>
        <strain evidence="7">I ESC-2004</strain>
    </source>
</reference>
<keyword evidence="2" id="KW-0677">Repeat</keyword>
<sequence>EATYASLPRTKRGMPIVLGGDPKGKNVLYTNGNSVIIRSVENPSEADVYTQHAVATTVAKYSPSGFYIASGDVSGKVRIWDTTQ</sequence>
<dbReference type="EMBL" id="AMQN01025066">
    <property type="status" value="NOT_ANNOTATED_CDS"/>
    <property type="molecule type" value="Genomic_DNA"/>
</dbReference>
<evidence type="ECO:0000313" key="6">
    <source>
        <dbReference type="EnsemblMetazoa" id="CapteP110110"/>
    </source>
</evidence>
<keyword evidence="7" id="KW-1185">Reference proteome</keyword>
<accession>R7U7Q5</accession>
<evidence type="ECO:0000256" key="2">
    <source>
        <dbReference type="ARBA" id="ARBA00022737"/>
    </source>
</evidence>
<reference evidence="6" key="3">
    <citation type="submission" date="2015-06" db="UniProtKB">
        <authorList>
            <consortium name="EnsemblMetazoa"/>
        </authorList>
    </citation>
    <scope>IDENTIFICATION</scope>
</reference>
<feature type="non-terminal residue" evidence="5">
    <location>
        <position position="84"/>
    </location>
</feature>
<evidence type="ECO:0000256" key="3">
    <source>
        <dbReference type="ARBA" id="ARBA00038366"/>
    </source>
</evidence>
<protein>
    <submittedName>
        <fullName evidence="5 6">Uncharacterized protein</fullName>
    </submittedName>
</protein>
<proteinExistence type="inferred from homology"/>
<feature type="non-terminal residue" evidence="5">
    <location>
        <position position="1"/>
    </location>
</feature>
<dbReference type="HOGENOM" id="CLU_2661534_0_0_1"/>
<dbReference type="EnsemblMetazoa" id="CapteT110110">
    <property type="protein sequence ID" value="CapteP110110"/>
    <property type="gene ID" value="CapteG110110"/>
</dbReference>
<evidence type="ECO:0000256" key="1">
    <source>
        <dbReference type="ARBA" id="ARBA00022574"/>
    </source>
</evidence>